<dbReference type="SUPFAM" id="SSF69318">
    <property type="entry name" value="Integrin alpha N-terminal domain"/>
    <property type="match status" value="1"/>
</dbReference>
<organism evidence="6 7">
    <name type="scientific">Streptomyces diacarni</name>
    <dbReference type="NCBI Taxonomy" id="2800381"/>
    <lineage>
        <taxon>Bacteria</taxon>
        <taxon>Bacillati</taxon>
        <taxon>Actinomycetota</taxon>
        <taxon>Actinomycetes</taxon>
        <taxon>Kitasatosporales</taxon>
        <taxon>Streptomycetaceae</taxon>
        <taxon>Streptomyces</taxon>
    </lineage>
</organism>
<feature type="region of interest" description="Disordered" evidence="5">
    <location>
        <begin position="252"/>
        <end position="277"/>
    </location>
</feature>
<evidence type="ECO:0000256" key="4">
    <source>
        <dbReference type="ARBA" id="ARBA00023180"/>
    </source>
</evidence>
<evidence type="ECO:0000256" key="1">
    <source>
        <dbReference type="ARBA" id="ARBA00022729"/>
    </source>
</evidence>
<feature type="compositionally biased region" description="Polar residues" evidence="5">
    <location>
        <begin position="444"/>
        <end position="453"/>
    </location>
</feature>
<proteinExistence type="predicted"/>
<dbReference type="AlphaFoldDB" id="A0A367EZR8"/>
<keyword evidence="1" id="KW-0732">Signal</keyword>
<evidence type="ECO:0000256" key="3">
    <source>
        <dbReference type="ARBA" id="ARBA00022801"/>
    </source>
</evidence>
<evidence type="ECO:0000256" key="2">
    <source>
        <dbReference type="ARBA" id="ARBA00022737"/>
    </source>
</evidence>
<evidence type="ECO:0000313" key="6">
    <source>
        <dbReference type="EMBL" id="RCG23583.1"/>
    </source>
</evidence>
<comment type="caution">
    <text evidence="6">The sequence shown here is derived from an EMBL/GenBank/DDBJ whole genome shotgun (WGS) entry which is preliminary data.</text>
</comment>
<evidence type="ECO:0000256" key="5">
    <source>
        <dbReference type="SAM" id="MobiDB-lite"/>
    </source>
</evidence>
<dbReference type="Gene3D" id="2.130.10.130">
    <property type="entry name" value="Integrin alpha, N-terminal"/>
    <property type="match status" value="3"/>
</dbReference>
<dbReference type="InterPro" id="IPR013519">
    <property type="entry name" value="Int_alpha_beta-p"/>
</dbReference>
<reference evidence="6 7" key="1">
    <citation type="submission" date="2018-06" db="EMBL/GenBank/DDBJ databases">
        <title>Streptomyces reniochalinae sp. nov. and Streptomyces diacarnus sp. nov. from marine sponges.</title>
        <authorList>
            <person name="Li L."/>
        </authorList>
    </citation>
    <scope>NUCLEOTIDE SEQUENCE [LARGE SCALE GENOMIC DNA]</scope>
    <source>
        <strain evidence="6 7">LHW51701</strain>
    </source>
</reference>
<name>A0A367EZR8_9ACTN</name>
<protein>
    <submittedName>
        <fullName evidence="6">VCBS repeat-containing protein</fullName>
    </submittedName>
</protein>
<feature type="compositionally biased region" description="Polar residues" evidence="5">
    <location>
        <begin position="16"/>
        <end position="26"/>
    </location>
</feature>
<dbReference type="GO" id="GO:0016787">
    <property type="term" value="F:hydrolase activity"/>
    <property type="evidence" value="ECO:0007669"/>
    <property type="project" value="UniProtKB-KW"/>
</dbReference>
<feature type="region of interest" description="Disordered" evidence="5">
    <location>
        <begin position="163"/>
        <end position="229"/>
    </location>
</feature>
<dbReference type="EMBL" id="QOIN01000042">
    <property type="protein sequence ID" value="RCG23583.1"/>
    <property type="molecule type" value="Genomic_DNA"/>
</dbReference>
<keyword evidence="4" id="KW-0325">Glycoprotein</keyword>
<dbReference type="InterPro" id="IPR028994">
    <property type="entry name" value="Integrin_alpha_N"/>
</dbReference>
<accession>A0A367EZR8</accession>
<keyword evidence="7" id="KW-1185">Reference proteome</keyword>
<keyword evidence="2" id="KW-0677">Repeat</keyword>
<keyword evidence="3" id="KW-0378">Hydrolase</keyword>
<gene>
    <name evidence="6" type="ORF">DTL70_13015</name>
</gene>
<dbReference type="RefSeq" id="WP_114022076.1">
    <property type="nucleotide sequence ID" value="NZ_QOIN01000042.1"/>
</dbReference>
<feature type="region of interest" description="Disordered" evidence="5">
    <location>
        <begin position="444"/>
        <end position="471"/>
    </location>
</feature>
<feature type="compositionally biased region" description="Acidic residues" evidence="5">
    <location>
        <begin position="268"/>
        <end position="277"/>
    </location>
</feature>
<dbReference type="InterPro" id="IPR013517">
    <property type="entry name" value="FG-GAP"/>
</dbReference>
<dbReference type="Pfam" id="PF01839">
    <property type="entry name" value="FG-GAP"/>
    <property type="match status" value="2"/>
</dbReference>
<feature type="compositionally biased region" description="Polar residues" evidence="5">
    <location>
        <begin position="211"/>
        <end position="220"/>
    </location>
</feature>
<dbReference type="Proteomes" id="UP000252914">
    <property type="component" value="Unassembled WGS sequence"/>
</dbReference>
<dbReference type="PANTHER" id="PTHR23221:SF7">
    <property type="entry name" value="PHOSPHATIDYLINOSITOL-GLYCAN-SPECIFIC PHOSPHOLIPASE D"/>
    <property type="match status" value="1"/>
</dbReference>
<sequence>MATVGGLTTGVFAHPQQASATEQGEQPSAKKADVAEDLNGDGYADLVSGAPGGTVSGKAKAGYVAVTYGSAKGLDTSNKRLVSRSTSGVPGSATAKQEFGKSFSKGDLDGDGYADLVVGSADASSGSVILWGSAKGLTGGTAIPGFGTTPQIGDFDGDKKADLALLGDPGSSGDDPVKQPAALWKGPVTRSGTPAEKLDFLDRSEWDDENNSATSISGPSTVRGVADVNGDGRQDLTFRRYEGDGVYSSDALLGSPSGFTVSTGPDDGGGDLDAGDVDGDGYDDLVVSGGSDLFDEVTVVFGAKDGLSDSRRQTFDQSLEGFPGEAPSDGEMLGSCVSVADVTGDGRAEVALGIRWKDSGDKTDAGAVALLHGSEAGVTGRGSQLFDQDTAGVPGVAEENDEFGAACALLDVDGDGHRDLNVSSTEENDSSGAVWSLRGTATGLTTDNATSFGPSDLGAPVDGAQLGSSIR</sequence>
<feature type="region of interest" description="Disordered" evidence="5">
    <location>
        <begin position="1"/>
        <end position="35"/>
    </location>
</feature>
<evidence type="ECO:0000313" key="7">
    <source>
        <dbReference type="Proteomes" id="UP000252914"/>
    </source>
</evidence>
<dbReference type="PANTHER" id="PTHR23221">
    <property type="entry name" value="GLYCOSYLPHOSPHATIDYLINOSITOL PHOSPHOLIPASE D"/>
    <property type="match status" value="1"/>
</dbReference>
<dbReference type="SMART" id="SM00191">
    <property type="entry name" value="Int_alpha"/>
    <property type="match status" value="3"/>
</dbReference>